<comment type="caution">
    <text evidence="1">The sequence shown here is derived from an EMBL/GenBank/DDBJ whole genome shotgun (WGS) entry which is preliminary data.</text>
</comment>
<reference evidence="1 2" key="1">
    <citation type="submission" date="2023-12" db="EMBL/GenBank/DDBJ databases">
        <title>A high-quality genome assembly for Dillenia turbinata (Dilleniales).</title>
        <authorList>
            <person name="Chanderbali A."/>
        </authorList>
    </citation>
    <scope>NUCLEOTIDE SEQUENCE [LARGE SCALE GENOMIC DNA]</scope>
    <source>
        <strain evidence="1">LSX21</strain>
        <tissue evidence="1">Leaf</tissue>
    </source>
</reference>
<accession>A0AAN8WE64</accession>
<gene>
    <name evidence="1" type="ORF">RJ641_013830</name>
</gene>
<name>A0AAN8WE64_9MAGN</name>
<protein>
    <submittedName>
        <fullName evidence="1">Uncharacterized protein</fullName>
    </submittedName>
</protein>
<keyword evidence="2" id="KW-1185">Reference proteome</keyword>
<organism evidence="1 2">
    <name type="scientific">Dillenia turbinata</name>
    <dbReference type="NCBI Taxonomy" id="194707"/>
    <lineage>
        <taxon>Eukaryota</taxon>
        <taxon>Viridiplantae</taxon>
        <taxon>Streptophyta</taxon>
        <taxon>Embryophyta</taxon>
        <taxon>Tracheophyta</taxon>
        <taxon>Spermatophyta</taxon>
        <taxon>Magnoliopsida</taxon>
        <taxon>eudicotyledons</taxon>
        <taxon>Gunneridae</taxon>
        <taxon>Pentapetalae</taxon>
        <taxon>Dilleniales</taxon>
        <taxon>Dilleniaceae</taxon>
        <taxon>Dillenia</taxon>
    </lineage>
</organism>
<sequence length="65" mass="7345">MDFSKHMVPFPLFSTTVQSVGKERETSSDMEAGSIHERLLRVNTKDYGTYNPAPALPKDLNFLKT</sequence>
<dbReference type="AlphaFoldDB" id="A0AAN8WE64"/>
<dbReference type="EMBL" id="JBAMMX010000002">
    <property type="protein sequence ID" value="KAK6946286.1"/>
    <property type="molecule type" value="Genomic_DNA"/>
</dbReference>
<evidence type="ECO:0000313" key="2">
    <source>
        <dbReference type="Proteomes" id="UP001370490"/>
    </source>
</evidence>
<dbReference type="Proteomes" id="UP001370490">
    <property type="component" value="Unassembled WGS sequence"/>
</dbReference>
<proteinExistence type="predicted"/>
<evidence type="ECO:0000313" key="1">
    <source>
        <dbReference type="EMBL" id="KAK6946286.1"/>
    </source>
</evidence>